<organism evidence="4 5">
    <name type="scientific">Actinoplanes lobatus</name>
    <dbReference type="NCBI Taxonomy" id="113568"/>
    <lineage>
        <taxon>Bacteria</taxon>
        <taxon>Bacillati</taxon>
        <taxon>Actinomycetota</taxon>
        <taxon>Actinomycetes</taxon>
        <taxon>Micromonosporales</taxon>
        <taxon>Micromonosporaceae</taxon>
        <taxon>Actinoplanes</taxon>
    </lineage>
</organism>
<proteinExistence type="predicted"/>
<keyword evidence="4" id="KW-0540">Nuclease</keyword>
<evidence type="ECO:0000313" key="5">
    <source>
        <dbReference type="Proteomes" id="UP000590511"/>
    </source>
</evidence>
<dbReference type="Pfam" id="PF00932">
    <property type="entry name" value="LTD"/>
    <property type="match status" value="1"/>
</dbReference>
<dbReference type="SUPFAM" id="SSF74853">
    <property type="entry name" value="Lamin A/C globular tail domain"/>
    <property type="match status" value="2"/>
</dbReference>
<keyword evidence="4" id="KW-0378">Hydrolase</keyword>
<accession>A0A7W7HGZ3</accession>
<dbReference type="Proteomes" id="UP000590511">
    <property type="component" value="Unassembled WGS sequence"/>
</dbReference>
<feature type="signal peptide" evidence="1">
    <location>
        <begin position="1"/>
        <end position="47"/>
    </location>
</feature>
<evidence type="ECO:0000256" key="1">
    <source>
        <dbReference type="SAM" id="SignalP"/>
    </source>
</evidence>
<gene>
    <name evidence="3" type="ORF">Alo02nite_47260</name>
    <name evidence="4" type="ORF">BJ964_004541</name>
</gene>
<dbReference type="PROSITE" id="PS51841">
    <property type="entry name" value="LTD"/>
    <property type="match status" value="1"/>
</dbReference>
<evidence type="ECO:0000313" key="6">
    <source>
        <dbReference type="Proteomes" id="UP000631312"/>
    </source>
</evidence>
<dbReference type="RefSeq" id="WP_229806931.1">
    <property type="nucleotide sequence ID" value="NZ_BOMP01000077.1"/>
</dbReference>
<keyword evidence="6" id="KW-1185">Reference proteome</keyword>
<keyword evidence="1" id="KW-0732">Signal</keyword>
<reference evidence="3 6" key="2">
    <citation type="submission" date="2021-01" db="EMBL/GenBank/DDBJ databases">
        <title>Whole genome shotgun sequence of Actinoplanes lobatus NBRC 12513.</title>
        <authorList>
            <person name="Komaki H."/>
            <person name="Tamura T."/>
        </authorList>
    </citation>
    <scope>NUCLEOTIDE SEQUENCE [LARGE SCALE GENOMIC DNA]</scope>
    <source>
        <strain evidence="3 6">NBRC 12513</strain>
    </source>
</reference>
<dbReference type="InterPro" id="IPR035437">
    <property type="entry name" value="SNase_OB-fold_sf"/>
</dbReference>
<dbReference type="EMBL" id="BOMP01000077">
    <property type="protein sequence ID" value="GIE41828.1"/>
    <property type="molecule type" value="Genomic_DNA"/>
</dbReference>
<feature type="chain" id="PRO_5030760227" evidence="1">
    <location>
        <begin position="48"/>
        <end position="435"/>
    </location>
</feature>
<evidence type="ECO:0000259" key="2">
    <source>
        <dbReference type="PROSITE" id="PS51841"/>
    </source>
</evidence>
<dbReference type="SUPFAM" id="SSF50199">
    <property type="entry name" value="Staphylococcal nuclease"/>
    <property type="match status" value="1"/>
</dbReference>
<dbReference type="InterPro" id="IPR001322">
    <property type="entry name" value="Lamin_tail_dom"/>
</dbReference>
<feature type="domain" description="LTD" evidence="2">
    <location>
        <begin position="213"/>
        <end position="335"/>
    </location>
</feature>
<dbReference type="Gene3D" id="2.40.50.90">
    <property type="match status" value="1"/>
</dbReference>
<dbReference type="AlphaFoldDB" id="A0A7W7HGZ3"/>
<dbReference type="EMBL" id="JACHNC010000001">
    <property type="protein sequence ID" value="MBB4750380.1"/>
    <property type="molecule type" value="Genomic_DNA"/>
</dbReference>
<name>A0A7W7HGZ3_9ACTN</name>
<evidence type="ECO:0000313" key="3">
    <source>
        <dbReference type="EMBL" id="GIE41828.1"/>
    </source>
</evidence>
<reference evidence="4 5" key="1">
    <citation type="submission" date="2020-08" db="EMBL/GenBank/DDBJ databases">
        <title>Sequencing the genomes of 1000 actinobacteria strains.</title>
        <authorList>
            <person name="Klenk H.-P."/>
        </authorList>
    </citation>
    <scope>NUCLEOTIDE SEQUENCE [LARGE SCALE GENOMIC DNA]</scope>
    <source>
        <strain evidence="4 5">DSM 43150</strain>
    </source>
</reference>
<protein>
    <submittedName>
        <fullName evidence="4">Endonuclease YncB(Thermonuclease family)</fullName>
    </submittedName>
</protein>
<sequence length="435" mass="45949">MPEGCGRAVLLNGAVAVPDGRGMLRRLTALAATATLAAAGIATPASAAYAACRPAAGSPRCVVWTGKVVWVADGDTLKVDIAGDGTAEARSVRLIGVQAMEQTAYSPRPERRRGECHSLTATAAVERLVKAGGGRVRMTAQVPSSSSRDRPLRSVAVRIGGQWRDLGHELVRAGHALWLPFADEWAWDADYQFAAQKAAVEHRQIYDTAGCGVGPAQDAGLTVWVNGDADGPDEANLNGEWIRIGNPSARDVPLGGWWVRDSGLRRYTFAAGTVAPAGGAVYVHVGKGTDTATHKYWGLTAPVFSNILPALHVNGDGGYLFDPQGDLRSWMIYPCRTACGSPLTGRVALRVRPTGSELVELVNTGSEPVDLFGHVVTGRSWAYRFEERTVLAAGEAFTVPLGDGRHVLADDGGVVTLLTADQWTVTCAAWGSGQC</sequence>
<dbReference type="InterPro" id="IPR036415">
    <property type="entry name" value="Lamin_tail_dom_sf"/>
</dbReference>
<comment type="caution">
    <text evidence="4">The sequence shown here is derived from an EMBL/GenBank/DDBJ whole genome shotgun (WGS) entry which is preliminary data.</text>
</comment>
<dbReference type="GO" id="GO:0004519">
    <property type="term" value="F:endonuclease activity"/>
    <property type="evidence" value="ECO:0007669"/>
    <property type="project" value="UniProtKB-KW"/>
</dbReference>
<keyword evidence="4" id="KW-0255">Endonuclease</keyword>
<dbReference type="Gene3D" id="2.60.40.1260">
    <property type="entry name" value="Lamin Tail domain"/>
    <property type="match status" value="1"/>
</dbReference>
<evidence type="ECO:0000313" key="4">
    <source>
        <dbReference type="EMBL" id="MBB4750380.1"/>
    </source>
</evidence>
<dbReference type="Proteomes" id="UP000631312">
    <property type="component" value="Unassembled WGS sequence"/>
</dbReference>